<dbReference type="EMBL" id="PNHP01000003">
    <property type="protein sequence ID" value="PMC81593.1"/>
    <property type="molecule type" value="Genomic_DNA"/>
</dbReference>
<organism evidence="6 7">
    <name type="scientific">Anaerococcus hydrogenalis</name>
    <dbReference type="NCBI Taxonomy" id="33029"/>
    <lineage>
        <taxon>Bacteria</taxon>
        <taxon>Bacillati</taxon>
        <taxon>Bacillota</taxon>
        <taxon>Tissierellia</taxon>
        <taxon>Tissierellales</taxon>
        <taxon>Peptoniphilaceae</taxon>
        <taxon>Anaerococcus</taxon>
    </lineage>
</organism>
<gene>
    <name evidence="6" type="ORF">CJ192_06065</name>
</gene>
<dbReference type="GO" id="GO:0016874">
    <property type="term" value="F:ligase activity"/>
    <property type="evidence" value="ECO:0007669"/>
    <property type="project" value="UniProtKB-KW"/>
</dbReference>
<accession>A0A2N6UJ17</accession>
<sequence length="396" mass="44608">MKKILLLGGSNQQIIAIEKAKEMGIYTILCDYLPDNPGQYVADKFYLESTTDKDAILKISRDENIDGIIAYASDPAAPTAAYVAEKLSLPGNPYKSVDILCNKGKFREFLKANGFNVPMSKSFASKKEVFDNINDFKFPIIVKPVDSSGSKGVTVLKSEKNLETALKSAFSYSRSKKIIIEDFIEGKYSVIGGDIFIRNGEIDIWGLMSSQRDTGVNELVPVGESFPLNLEESLLNEIKYTLSLLVKKLHIENGPMNVELMVDKKDKVYLIDIGPRSGGCMIPELISDIYNVDIAKMSIESSMGFESEFKPTKSNEYFAIYYLHSSKSGILKNIKFDQVLEKYVYRKCIYKKQNDEVEFFKDASKCLGIIFLKFPNYAEMSKILNTIENLIRIDLI</sequence>
<dbReference type="PROSITE" id="PS50975">
    <property type="entry name" value="ATP_GRASP"/>
    <property type="match status" value="1"/>
</dbReference>
<dbReference type="Gene3D" id="3.30.470.20">
    <property type="entry name" value="ATP-grasp fold, B domain"/>
    <property type="match status" value="1"/>
</dbReference>
<dbReference type="Pfam" id="PF13535">
    <property type="entry name" value="ATP-grasp_4"/>
    <property type="match status" value="1"/>
</dbReference>
<name>A0A2N6UJ17_9FIRM</name>
<dbReference type="Gene3D" id="3.30.1490.20">
    <property type="entry name" value="ATP-grasp fold, A domain"/>
    <property type="match status" value="1"/>
</dbReference>
<dbReference type="InterPro" id="IPR016185">
    <property type="entry name" value="PreATP-grasp_dom_sf"/>
</dbReference>
<dbReference type="InterPro" id="IPR011761">
    <property type="entry name" value="ATP-grasp"/>
</dbReference>
<dbReference type="SUPFAM" id="SSF56059">
    <property type="entry name" value="Glutathione synthetase ATP-binding domain-like"/>
    <property type="match status" value="1"/>
</dbReference>
<dbReference type="InterPro" id="IPR052032">
    <property type="entry name" value="ATP-dep_AA_Ligase"/>
</dbReference>
<protein>
    <submittedName>
        <fullName evidence="6">Carbamoyl-phosphate-synthetase</fullName>
    </submittedName>
</protein>
<evidence type="ECO:0000313" key="6">
    <source>
        <dbReference type="EMBL" id="PMC81593.1"/>
    </source>
</evidence>
<evidence type="ECO:0000313" key="7">
    <source>
        <dbReference type="Proteomes" id="UP000235658"/>
    </source>
</evidence>
<reference evidence="6 7" key="1">
    <citation type="submission" date="2017-09" db="EMBL/GenBank/DDBJ databases">
        <title>Bacterial strain isolated from the female urinary microbiota.</title>
        <authorList>
            <person name="Thomas-White K."/>
            <person name="Kumar N."/>
            <person name="Forster S."/>
            <person name="Putonti C."/>
            <person name="Lawley T."/>
            <person name="Wolfe A.J."/>
        </authorList>
    </citation>
    <scope>NUCLEOTIDE SEQUENCE [LARGE SCALE GENOMIC DNA]</scope>
    <source>
        <strain evidence="6 7">UMB0204</strain>
    </source>
</reference>
<dbReference type="GO" id="GO:0005524">
    <property type="term" value="F:ATP binding"/>
    <property type="evidence" value="ECO:0007669"/>
    <property type="project" value="UniProtKB-UniRule"/>
</dbReference>
<comment type="caution">
    <text evidence="6">The sequence shown here is derived from an EMBL/GenBank/DDBJ whole genome shotgun (WGS) entry which is preliminary data.</text>
</comment>
<proteinExistence type="predicted"/>
<evidence type="ECO:0000256" key="1">
    <source>
        <dbReference type="ARBA" id="ARBA00022598"/>
    </source>
</evidence>
<dbReference type="GO" id="GO:0046872">
    <property type="term" value="F:metal ion binding"/>
    <property type="evidence" value="ECO:0007669"/>
    <property type="project" value="InterPro"/>
</dbReference>
<evidence type="ECO:0000256" key="2">
    <source>
        <dbReference type="ARBA" id="ARBA00022741"/>
    </source>
</evidence>
<keyword evidence="1" id="KW-0436">Ligase</keyword>
<keyword evidence="3 4" id="KW-0067">ATP-binding</keyword>
<dbReference type="PANTHER" id="PTHR43585:SF2">
    <property type="entry name" value="ATP-GRASP ENZYME FSQD"/>
    <property type="match status" value="1"/>
</dbReference>
<dbReference type="AlphaFoldDB" id="A0A2N6UJ17"/>
<evidence type="ECO:0000259" key="5">
    <source>
        <dbReference type="PROSITE" id="PS50975"/>
    </source>
</evidence>
<dbReference type="Proteomes" id="UP000235658">
    <property type="component" value="Unassembled WGS sequence"/>
</dbReference>
<evidence type="ECO:0000256" key="4">
    <source>
        <dbReference type="PROSITE-ProRule" id="PRU00409"/>
    </source>
</evidence>
<dbReference type="RefSeq" id="WP_102198131.1">
    <property type="nucleotide sequence ID" value="NZ_PNHP01000003.1"/>
</dbReference>
<dbReference type="GeneID" id="84578745"/>
<dbReference type="SUPFAM" id="SSF52440">
    <property type="entry name" value="PreATP-grasp domain"/>
    <property type="match status" value="1"/>
</dbReference>
<evidence type="ECO:0000256" key="3">
    <source>
        <dbReference type="ARBA" id="ARBA00022840"/>
    </source>
</evidence>
<dbReference type="Gene3D" id="3.40.50.20">
    <property type="match status" value="1"/>
</dbReference>
<dbReference type="PANTHER" id="PTHR43585">
    <property type="entry name" value="FUMIPYRROLE BIOSYNTHESIS PROTEIN C"/>
    <property type="match status" value="1"/>
</dbReference>
<feature type="domain" description="ATP-grasp" evidence="5">
    <location>
        <begin position="107"/>
        <end position="303"/>
    </location>
</feature>
<dbReference type="InterPro" id="IPR013815">
    <property type="entry name" value="ATP_grasp_subdomain_1"/>
</dbReference>
<keyword evidence="2 4" id="KW-0547">Nucleotide-binding</keyword>